<protein>
    <recommendedName>
        <fullName evidence="1">Transposase (putative) gypsy type domain-containing protein</fullName>
    </recommendedName>
</protein>
<name>A0AAV3Q7E2_LITER</name>
<dbReference type="AlphaFoldDB" id="A0AAV3Q7E2"/>
<organism evidence="2 3">
    <name type="scientific">Lithospermum erythrorhizon</name>
    <name type="common">Purple gromwell</name>
    <name type="synonym">Lithospermum officinale var. erythrorhizon</name>
    <dbReference type="NCBI Taxonomy" id="34254"/>
    <lineage>
        <taxon>Eukaryota</taxon>
        <taxon>Viridiplantae</taxon>
        <taxon>Streptophyta</taxon>
        <taxon>Embryophyta</taxon>
        <taxon>Tracheophyta</taxon>
        <taxon>Spermatophyta</taxon>
        <taxon>Magnoliopsida</taxon>
        <taxon>eudicotyledons</taxon>
        <taxon>Gunneridae</taxon>
        <taxon>Pentapetalae</taxon>
        <taxon>asterids</taxon>
        <taxon>lamiids</taxon>
        <taxon>Boraginales</taxon>
        <taxon>Boraginaceae</taxon>
        <taxon>Boraginoideae</taxon>
        <taxon>Lithospermeae</taxon>
        <taxon>Lithospermum</taxon>
    </lineage>
</organism>
<gene>
    <name evidence="2" type="ORF">LIER_16402</name>
</gene>
<evidence type="ECO:0000313" key="2">
    <source>
        <dbReference type="EMBL" id="GAA0159684.1"/>
    </source>
</evidence>
<feature type="domain" description="Transposase (putative) gypsy type" evidence="1">
    <location>
        <begin position="1"/>
        <end position="56"/>
    </location>
</feature>
<keyword evidence="3" id="KW-1185">Reference proteome</keyword>
<dbReference type="InterPro" id="IPR007321">
    <property type="entry name" value="Transposase_28"/>
</dbReference>
<evidence type="ECO:0000259" key="1">
    <source>
        <dbReference type="Pfam" id="PF04195"/>
    </source>
</evidence>
<dbReference type="Pfam" id="PF04195">
    <property type="entry name" value="Transposase_28"/>
    <property type="match status" value="1"/>
</dbReference>
<accession>A0AAV3Q7E2</accession>
<reference evidence="2 3" key="1">
    <citation type="submission" date="2024-01" db="EMBL/GenBank/DDBJ databases">
        <title>The complete chloroplast genome sequence of Lithospermum erythrorhizon: insights into the phylogenetic relationship among Boraginaceae species and the maternal lineages of purple gromwells.</title>
        <authorList>
            <person name="Okada T."/>
            <person name="Watanabe K."/>
        </authorList>
    </citation>
    <scope>NUCLEOTIDE SEQUENCE [LARGE SCALE GENOMIC DNA]</scope>
</reference>
<dbReference type="Proteomes" id="UP001454036">
    <property type="component" value="Unassembled WGS sequence"/>
</dbReference>
<evidence type="ECO:0000313" key="3">
    <source>
        <dbReference type="Proteomes" id="UP001454036"/>
    </source>
</evidence>
<proteinExistence type="predicted"/>
<comment type="caution">
    <text evidence="2">The sequence shown here is derived from an EMBL/GenBank/DDBJ whole genome shotgun (WGS) entry which is preliminary data.</text>
</comment>
<dbReference type="EMBL" id="BAABME010003660">
    <property type="protein sequence ID" value="GAA0159684.1"/>
    <property type="molecule type" value="Genomic_DNA"/>
</dbReference>
<sequence length="188" mass="20764">MRLPFSEFVNRMLEHLNMTPGQIHPIEWLNITIFEVACKIARVEATVPLFASLFSTKHRPFDTSLGAKGGGRASNNFQAFSRLNKVQPKRFHGQWFYILGGMGPMVPISWTTKSEVSSLRFHRFSRMLVVKKPLTSGSLPIPLVPAKRSSASEASASATKCAKVQALETINAPTHTPTTSPTKVISLD</sequence>